<dbReference type="Gene3D" id="3.30.160.60">
    <property type="entry name" value="Classic Zinc Finger"/>
    <property type="match status" value="1"/>
</dbReference>
<dbReference type="InParanoid" id="A0A0D0ACY1"/>
<protein>
    <recommendedName>
        <fullName evidence="4">C2H2-type domain-containing protein</fullName>
    </recommendedName>
</protein>
<organism evidence="2 3">
    <name type="scientific">Suillus luteus UH-Slu-Lm8-n1</name>
    <dbReference type="NCBI Taxonomy" id="930992"/>
    <lineage>
        <taxon>Eukaryota</taxon>
        <taxon>Fungi</taxon>
        <taxon>Dikarya</taxon>
        <taxon>Basidiomycota</taxon>
        <taxon>Agaricomycotina</taxon>
        <taxon>Agaricomycetes</taxon>
        <taxon>Agaricomycetidae</taxon>
        <taxon>Boletales</taxon>
        <taxon>Suillineae</taxon>
        <taxon>Suillaceae</taxon>
        <taxon>Suillus</taxon>
    </lineage>
</organism>
<gene>
    <name evidence="2" type="ORF">CY34DRAFT_14332</name>
</gene>
<dbReference type="AlphaFoldDB" id="A0A0D0ACY1"/>
<evidence type="ECO:0008006" key="4">
    <source>
        <dbReference type="Google" id="ProtNLM"/>
    </source>
</evidence>
<dbReference type="EMBL" id="KN835339">
    <property type="protein sequence ID" value="KIK39516.1"/>
    <property type="molecule type" value="Genomic_DNA"/>
</dbReference>
<proteinExistence type="predicted"/>
<dbReference type="OrthoDB" id="2669365at2759"/>
<sequence>MNQYTPDASSNRSESPDAARYAPNTGLYQFPGPQPAYIPGFYYSLPNATPDATLQNAPANAFTGAANTYINQGPVFAMGFAPPVVSQAPGEKRIEVVEGPHAKRAKAGSSAMQDDPLFQPMLDANGKPTGRFKCIKDGMVLYPDSYRKHIKTKKHEGTKSERYKCPVCPKRFGRRDACKRHYDLSECGRSTAWLLQPLSLAGPAAASSSLVPPVVVPTMAFTYHHPYVMSVPQHTQTAPPPAGAPQSWGIPTFAAPGPAHFQTANDMVPEHV</sequence>
<evidence type="ECO:0000313" key="3">
    <source>
        <dbReference type="Proteomes" id="UP000054485"/>
    </source>
</evidence>
<dbReference type="HOGENOM" id="CLU_089412_0_0_1"/>
<name>A0A0D0ACY1_9AGAM</name>
<reference evidence="3" key="2">
    <citation type="submission" date="2015-01" db="EMBL/GenBank/DDBJ databases">
        <title>Evolutionary Origins and Diversification of the Mycorrhizal Mutualists.</title>
        <authorList>
            <consortium name="DOE Joint Genome Institute"/>
            <consortium name="Mycorrhizal Genomics Consortium"/>
            <person name="Kohler A."/>
            <person name="Kuo A."/>
            <person name="Nagy L.G."/>
            <person name="Floudas D."/>
            <person name="Copeland A."/>
            <person name="Barry K.W."/>
            <person name="Cichocki N."/>
            <person name="Veneault-Fourrey C."/>
            <person name="LaButti K."/>
            <person name="Lindquist E.A."/>
            <person name="Lipzen A."/>
            <person name="Lundell T."/>
            <person name="Morin E."/>
            <person name="Murat C."/>
            <person name="Riley R."/>
            <person name="Ohm R."/>
            <person name="Sun H."/>
            <person name="Tunlid A."/>
            <person name="Henrissat B."/>
            <person name="Grigoriev I.V."/>
            <person name="Hibbett D.S."/>
            <person name="Martin F."/>
        </authorList>
    </citation>
    <scope>NUCLEOTIDE SEQUENCE [LARGE SCALE GENOMIC DNA]</scope>
    <source>
        <strain evidence="3">UH-Slu-Lm8-n1</strain>
    </source>
</reference>
<keyword evidence="3" id="KW-1185">Reference proteome</keyword>
<reference evidence="2 3" key="1">
    <citation type="submission" date="2014-04" db="EMBL/GenBank/DDBJ databases">
        <authorList>
            <consortium name="DOE Joint Genome Institute"/>
            <person name="Kuo A."/>
            <person name="Ruytinx J."/>
            <person name="Rineau F."/>
            <person name="Colpaert J."/>
            <person name="Kohler A."/>
            <person name="Nagy L.G."/>
            <person name="Floudas D."/>
            <person name="Copeland A."/>
            <person name="Barry K.W."/>
            <person name="Cichocki N."/>
            <person name="Veneault-Fourrey C."/>
            <person name="LaButti K."/>
            <person name="Lindquist E.A."/>
            <person name="Lipzen A."/>
            <person name="Lundell T."/>
            <person name="Morin E."/>
            <person name="Murat C."/>
            <person name="Sun H."/>
            <person name="Tunlid A."/>
            <person name="Henrissat B."/>
            <person name="Grigoriev I.V."/>
            <person name="Hibbett D.S."/>
            <person name="Martin F."/>
            <person name="Nordberg H.P."/>
            <person name="Cantor M.N."/>
            <person name="Hua S.X."/>
        </authorList>
    </citation>
    <scope>NUCLEOTIDE SEQUENCE [LARGE SCALE GENOMIC DNA]</scope>
    <source>
        <strain evidence="2 3">UH-Slu-Lm8-n1</strain>
    </source>
</reference>
<evidence type="ECO:0000313" key="2">
    <source>
        <dbReference type="EMBL" id="KIK39516.1"/>
    </source>
</evidence>
<feature type="region of interest" description="Disordered" evidence="1">
    <location>
        <begin position="1"/>
        <end position="24"/>
    </location>
</feature>
<dbReference type="Proteomes" id="UP000054485">
    <property type="component" value="Unassembled WGS sequence"/>
</dbReference>
<evidence type="ECO:0000256" key="1">
    <source>
        <dbReference type="SAM" id="MobiDB-lite"/>
    </source>
</evidence>
<feature type="compositionally biased region" description="Polar residues" evidence="1">
    <location>
        <begin position="1"/>
        <end position="13"/>
    </location>
</feature>
<accession>A0A0D0ACY1</accession>